<gene>
    <name evidence="1" type="ORF">M6B38_110605</name>
</gene>
<keyword evidence="2" id="KW-1185">Reference proteome</keyword>
<proteinExistence type="predicted"/>
<accession>A0AAX6DZQ0</accession>
<evidence type="ECO:0000313" key="1">
    <source>
        <dbReference type="EMBL" id="KAJ6797211.1"/>
    </source>
</evidence>
<dbReference type="AlphaFoldDB" id="A0AAX6DZQ0"/>
<organism evidence="1 2">
    <name type="scientific">Iris pallida</name>
    <name type="common">Sweet iris</name>
    <dbReference type="NCBI Taxonomy" id="29817"/>
    <lineage>
        <taxon>Eukaryota</taxon>
        <taxon>Viridiplantae</taxon>
        <taxon>Streptophyta</taxon>
        <taxon>Embryophyta</taxon>
        <taxon>Tracheophyta</taxon>
        <taxon>Spermatophyta</taxon>
        <taxon>Magnoliopsida</taxon>
        <taxon>Liliopsida</taxon>
        <taxon>Asparagales</taxon>
        <taxon>Iridaceae</taxon>
        <taxon>Iridoideae</taxon>
        <taxon>Irideae</taxon>
        <taxon>Iris</taxon>
    </lineage>
</organism>
<sequence>MLGIKRVETDTVSLSWLDDLSVGTWLTGGAMLRGNVCNQNKKTLLCRQVELSSFLLIPVCLINRIM</sequence>
<dbReference type="EMBL" id="JANAVB010041017">
    <property type="protein sequence ID" value="KAJ6797211.1"/>
    <property type="molecule type" value="Genomic_DNA"/>
</dbReference>
<evidence type="ECO:0000313" key="2">
    <source>
        <dbReference type="Proteomes" id="UP001140949"/>
    </source>
</evidence>
<reference evidence="1" key="2">
    <citation type="submission" date="2023-04" db="EMBL/GenBank/DDBJ databases">
        <authorList>
            <person name="Bruccoleri R.E."/>
            <person name="Oakeley E.J."/>
            <person name="Faust A.-M."/>
            <person name="Dessus-Babus S."/>
            <person name="Altorfer M."/>
            <person name="Burckhardt D."/>
            <person name="Oertli M."/>
            <person name="Naumann U."/>
            <person name="Petersen F."/>
            <person name="Wong J."/>
        </authorList>
    </citation>
    <scope>NUCLEOTIDE SEQUENCE</scope>
    <source>
        <strain evidence="1">GSM-AAB239-AS_SAM_17_03QT</strain>
        <tissue evidence="1">Leaf</tissue>
    </source>
</reference>
<dbReference type="Proteomes" id="UP001140949">
    <property type="component" value="Unassembled WGS sequence"/>
</dbReference>
<reference evidence="1" key="1">
    <citation type="journal article" date="2023" name="GigaByte">
        <title>Genome assembly of the bearded iris, Iris pallida Lam.</title>
        <authorList>
            <person name="Bruccoleri R.E."/>
            <person name="Oakeley E.J."/>
            <person name="Faust A.M.E."/>
            <person name="Altorfer M."/>
            <person name="Dessus-Babus S."/>
            <person name="Burckhardt D."/>
            <person name="Oertli M."/>
            <person name="Naumann U."/>
            <person name="Petersen F."/>
            <person name="Wong J."/>
        </authorList>
    </citation>
    <scope>NUCLEOTIDE SEQUENCE</scope>
    <source>
        <strain evidence="1">GSM-AAB239-AS_SAM_17_03QT</strain>
    </source>
</reference>
<comment type="caution">
    <text evidence="1">The sequence shown here is derived from an EMBL/GenBank/DDBJ whole genome shotgun (WGS) entry which is preliminary data.</text>
</comment>
<name>A0AAX6DZQ0_IRIPA</name>
<protein>
    <submittedName>
        <fullName evidence="1">Uncharacterized protein</fullName>
    </submittedName>
</protein>